<dbReference type="NCBIfam" id="NF005559">
    <property type="entry name" value="PRK07231.1"/>
    <property type="match status" value="1"/>
</dbReference>
<accession>A0A081RDF1</accession>
<evidence type="ECO:0000313" key="3">
    <source>
        <dbReference type="EMBL" id="KEQ53224.1"/>
    </source>
</evidence>
<dbReference type="EC" id="1.1.1.100" evidence="3"/>
<dbReference type="EMBL" id="JFHR01000026">
    <property type="protein sequence ID" value="KEQ53224.1"/>
    <property type="molecule type" value="Genomic_DNA"/>
</dbReference>
<dbReference type="SUPFAM" id="SSF51735">
    <property type="entry name" value="NAD(P)-binding Rossmann-fold domains"/>
    <property type="match status" value="1"/>
</dbReference>
<evidence type="ECO:0000256" key="1">
    <source>
        <dbReference type="ARBA" id="ARBA00006484"/>
    </source>
</evidence>
<comment type="catalytic activity">
    <reaction evidence="2">
        <text>2,5-dichlorocyclohexa-2,5-dien-1,4-diol + NAD(+) = 2,5-dichlorohydroquinone + NADH + H(+)</text>
        <dbReference type="Rhea" id="RHEA:15741"/>
        <dbReference type="ChEBI" id="CHEBI:15378"/>
        <dbReference type="ChEBI" id="CHEBI:27545"/>
        <dbReference type="ChEBI" id="CHEBI:28975"/>
        <dbReference type="ChEBI" id="CHEBI:57540"/>
        <dbReference type="ChEBI" id="CHEBI:57945"/>
    </reaction>
</comment>
<dbReference type="FunFam" id="3.40.50.720:FF:000084">
    <property type="entry name" value="Short-chain dehydrogenase reductase"/>
    <property type="match status" value="1"/>
</dbReference>
<dbReference type="Proteomes" id="UP000028411">
    <property type="component" value="Unassembled WGS sequence"/>
</dbReference>
<organism evidence="3 4">
    <name type="scientific">Sphingobium chlorophenolicum</name>
    <dbReference type="NCBI Taxonomy" id="46429"/>
    <lineage>
        <taxon>Bacteria</taxon>
        <taxon>Pseudomonadati</taxon>
        <taxon>Pseudomonadota</taxon>
        <taxon>Alphaproteobacteria</taxon>
        <taxon>Sphingomonadales</taxon>
        <taxon>Sphingomonadaceae</taxon>
        <taxon>Sphingobium</taxon>
    </lineage>
</organism>
<dbReference type="PRINTS" id="PR00080">
    <property type="entry name" value="SDRFAMILY"/>
</dbReference>
<dbReference type="AlphaFoldDB" id="A0A081RDF1"/>
<comment type="caution">
    <text evidence="3">The sequence shown here is derived from an EMBL/GenBank/DDBJ whole genome shotgun (WGS) entry which is preliminary data.</text>
</comment>
<dbReference type="GO" id="GO:0048038">
    <property type="term" value="F:quinone binding"/>
    <property type="evidence" value="ECO:0007669"/>
    <property type="project" value="TreeGrafter"/>
</dbReference>
<dbReference type="CDD" id="cd05233">
    <property type="entry name" value="SDR_c"/>
    <property type="match status" value="1"/>
</dbReference>
<dbReference type="InterPro" id="IPR002347">
    <property type="entry name" value="SDR_fam"/>
</dbReference>
<evidence type="ECO:0000313" key="4">
    <source>
        <dbReference type="Proteomes" id="UP000028411"/>
    </source>
</evidence>
<dbReference type="PRINTS" id="PR00081">
    <property type="entry name" value="GDHRDH"/>
</dbReference>
<dbReference type="OrthoDB" id="9789398at2"/>
<dbReference type="GO" id="GO:0018502">
    <property type="term" value="F:2,5-dichloro-2,5-cyclohexadiene-1,4-diol dehydrogenase activity"/>
    <property type="evidence" value="ECO:0007669"/>
    <property type="project" value="RHEA"/>
</dbReference>
<dbReference type="PANTHER" id="PTHR42760:SF122">
    <property type="entry name" value="NAD(P)-BINDING PROTEIN"/>
    <property type="match status" value="1"/>
</dbReference>
<dbReference type="GO" id="GO:0006633">
    <property type="term" value="P:fatty acid biosynthetic process"/>
    <property type="evidence" value="ECO:0007669"/>
    <property type="project" value="TreeGrafter"/>
</dbReference>
<dbReference type="GO" id="GO:0004316">
    <property type="term" value="F:3-oxoacyl-[acyl-carrier-protein] reductase (NADPH) activity"/>
    <property type="evidence" value="ECO:0007669"/>
    <property type="project" value="UniProtKB-EC"/>
</dbReference>
<dbReference type="Gene3D" id="3.40.50.720">
    <property type="entry name" value="NAD(P)-binding Rossmann-like Domain"/>
    <property type="match status" value="1"/>
</dbReference>
<protein>
    <submittedName>
        <fullName evidence="3">3-oxoacyl-(Acyl-carrier-protein) reductase</fullName>
        <ecNumber evidence="3">1.1.1.100</ecNumber>
    </submittedName>
</protein>
<dbReference type="InterPro" id="IPR036291">
    <property type="entry name" value="NAD(P)-bd_dom_sf"/>
</dbReference>
<dbReference type="PATRIC" id="fig|46429.4.peg.2486"/>
<dbReference type="RefSeq" id="WP_037452131.1">
    <property type="nucleotide sequence ID" value="NZ_JFHR01000026.1"/>
</dbReference>
<dbReference type="Pfam" id="PF13561">
    <property type="entry name" value="adh_short_C2"/>
    <property type="match status" value="1"/>
</dbReference>
<reference evidence="3 4" key="1">
    <citation type="submission" date="2014-02" db="EMBL/GenBank/DDBJ databases">
        <title>Whole genome sequence of Sphingobium chlorophenolicum NBRC 16172.</title>
        <authorList>
            <person name="Gan H.M."/>
            <person name="Gan H.Y."/>
            <person name="Chew T.H."/>
            <person name="Savka M.A."/>
        </authorList>
    </citation>
    <scope>NUCLEOTIDE SEQUENCE [LARGE SCALE GENOMIC DNA]</scope>
    <source>
        <strain evidence="3 4">NBRC 16172</strain>
    </source>
</reference>
<proteinExistence type="inferred from homology"/>
<comment type="similarity">
    <text evidence="1">Belongs to the short-chain dehydrogenases/reductases (SDR) family.</text>
</comment>
<evidence type="ECO:0000256" key="2">
    <source>
        <dbReference type="ARBA" id="ARBA00051383"/>
    </source>
</evidence>
<sequence length="272" mass="28067">MPEPKRHYDRLAGKVAIVTGAGAEDDDIGIGRSIALLMAAEGARIVCADLDPARARATAERVEARGGRAVAAGGDVGDPDVCGKLVDAAIAAFGRLDILVNNVGISGPATLETMTLDQWNRILTTNLTSAMLMSQAAIPHMARNGGGSIVNISSLAGIRAMGAIAYGPSKAAMAQLSREIGVLHGRDGIRVNSVAPGHVMTPHAARYMSEEMREMRRKVSPLGIEGDAWDVAQAVLFLASDAARFVNGVELAVDGGVVGIGPLAGHAFVTGN</sequence>
<name>A0A081RDF1_SPHCR</name>
<dbReference type="PANTHER" id="PTHR42760">
    <property type="entry name" value="SHORT-CHAIN DEHYDROGENASES/REDUCTASES FAMILY MEMBER"/>
    <property type="match status" value="1"/>
</dbReference>
<keyword evidence="3" id="KW-0560">Oxidoreductase</keyword>
<dbReference type="eggNOG" id="COG1028">
    <property type="taxonomic scope" value="Bacteria"/>
</dbReference>
<gene>
    <name evidence="3" type="ORF">BV95_02508</name>
</gene>